<keyword evidence="3" id="KW-1185">Reference proteome</keyword>
<name>A0A6I4VXM8_9ACTN</name>
<keyword evidence="1" id="KW-1133">Transmembrane helix</keyword>
<evidence type="ECO:0008006" key="4">
    <source>
        <dbReference type="Google" id="ProtNLM"/>
    </source>
</evidence>
<dbReference type="EMBL" id="WUTW01000001">
    <property type="protein sequence ID" value="MXQ63129.1"/>
    <property type="molecule type" value="Genomic_DNA"/>
</dbReference>
<feature type="transmembrane region" description="Helical" evidence="1">
    <location>
        <begin position="62"/>
        <end position="84"/>
    </location>
</feature>
<protein>
    <recommendedName>
        <fullName evidence="4">SLATT domain-containing protein</fullName>
    </recommendedName>
</protein>
<reference evidence="2 3" key="1">
    <citation type="submission" date="2019-12" db="EMBL/GenBank/DDBJ databases">
        <title>Nocardia macrotermitis sp. nov. and Nocardia aurantia sp. nov., isolated from the gut of the fungus growing-termite Macrotermes natalensis.</title>
        <authorList>
            <person name="Christine B."/>
            <person name="Rene B."/>
        </authorList>
    </citation>
    <scope>NUCLEOTIDE SEQUENCE [LARGE SCALE GENOMIC DNA]</scope>
    <source>
        <strain evidence="2 3">DSM 102126</strain>
    </source>
</reference>
<accession>A0A6I4VXM8</accession>
<evidence type="ECO:0000313" key="3">
    <source>
        <dbReference type="Proteomes" id="UP000431901"/>
    </source>
</evidence>
<organism evidence="2 3">
    <name type="scientific">Actinomadura rayongensis</name>
    <dbReference type="NCBI Taxonomy" id="1429076"/>
    <lineage>
        <taxon>Bacteria</taxon>
        <taxon>Bacillati</taxon>
        <taxon>Actinomycetota</taxon>
        <taxon>Actinomycetes</taxon>
        <taxon>Streptosporangiales</taxon>
        <taxon>Thermomonosporaceae</taxon>
        <taxon>Actinomadura</taxon>
    </lineage>
</organism>
<dbReference type="Proteomes" id="UP000431901">
    <property type="component" value="Unassembled WGS sequence"/>
</dbReference>
<sequence length="184" mass="20522">MRFRLFGSRSSHSDARRLQAFLDERIGHVPDDMFEAFERLYQSCKLSADEQLRSSKRWQRMYYSLGVPSAVLAAASGVTGLALTTGRVPAGFIALVAAGLTGAATSLSPVDRQQKSDILHASWERLAGQTSTHLIHMKDRRRWEEPDAPVSAEDLNRYLHLIDLRSRLLRGDTSAFLNQEGPPA</sequence>
<gene>
    <name evidence="2" type="ORF">GQ466_03685</name>
</gene>
<keyword evidence="1" id="KW-0472">Membrane</keyword>
<proteinExistence type="predicted"/>
<evidence type="ECO:0000313" key="2">
    <source>
        <dbReference type="EMBL" id="MXQ63129.1"/>
    </source>
</evidence>
<dbReference type="AlphaFoldDB" id="A0A6I4VXM8"/>
<keyword evidence="1" id="KW-0812">Transmembrane</keyword>
<feature type="transmembrane region" description="Helical" evidence="1">
    <location>
        <begin position="90"/>
        <end position="110"/>
    </location>
</feature>
<dbReference type="RefSeq" id="WP_161101330.1">
    <property type="nucleotide sequence ID" value="NZ_JBHLYI010000002.1"/>
</dbReference>
<evidence type="ECO:0000256" key="1">
    <source>
        <dbReference type="SAM" id="Phobius"/>
    </source>
</evidence>
<comment type="caution">
    <text evidence="2">The sequence shown here is derived from an EMBL/GenBank/DDBJ whole genome shotgun (WGS) entry which is preliminary data.</text>
</comment>